<comment type="caution">
    <text evidence="2">The sequence shown here is derived from an EMBL/GenBank/DDBJ whole genome shotgun (WGS) entry which is preliminary data.</text>
</comment>
<name>A0A3M7GWK3_HORWE</name>
<accession>A0A3M7GWK3</accession>
<protein>
    <submittedName>
        <fullName evidence="2">Uncharacterized protein</fullName>
    </submittedName>
</protein>
<sequence>MNGCVNACLASVGGLFLPHSASERTLGSTSTALPNGTSALIQLSPVTTPFTTKVKIGTQRTVGVINMCSTQSCAVNTTEVESPLTVNGDGKEASHQSMGEATSSGLMKLPPELRNEIYKLALFQEADDDYDPVDLMYPYPPSKDLLLSCREIYHEAKGIYKQAYRAFWETSTFIIDDVADMPETMVDFQRRFREKEVEVVHHLTMCDGDNGKLVYSEGMWTEYGPETEEEDGWEILIEPTGELAKQSLQGMPAAVAFDMEPFGKEGLVWKVHLCQGLSEEDRVKLKDAAKGKLLGLAELLGAVQYCRGH</sequence>
<organism evidence="2 3">
    <name type="scientific">Hortaea werneckii</name>
    <name type="common">Black yeast</name>
    <name type="synonym">Cladosporium werneckii</name>
    <dbReference type="NCBI Taxonomy" id="91943"/>
    <lineage>
        <taxon>Eukaryota</taxon>
        <taxon>Fungi</taxon>
        <taxon>Dikarya</taxon>
        <taxon>Ascomycota</taxon>
        <taxon>Pezizomycotina</taxon>
        <taxon>Dothideomycetes</taxon>
        <taxon>Dothideomycetidae</taxon>
        <taxon>Mycosphaerellales</taxon>
        <taxon>Teratosphaeriaceae</taxon>
        <taxon>Hortaea</taxon>
    </lineage>
</organism>
<feature type="compositionally biased region" description="Polar residues" evidence="1">
    <location>
        <begin position="95"/>
        <end position="105"/>
    </location>
</feature>
<dbReference type="EMBL" id="QWIQ01000125">
    <property type="protein sequence ID" value="RMZ05456.1"/>
    <property type="molecule type" value="Genomic_DNA"/>
</dbReference>
<dbReference type="AlphaFoldDB" id="A0A3M7GWK3"/>
<feature type="region of interest" description="Disordered" evidence="1">
    <location>
        <begin position="83"/>
        <end position="106"/>
    </location>
</feature>
<evidence type="ECO:0000313" key="2">
    <source>
        <dbReference type="EMBL" id="RMZ05456.1"/>
    </source>
</evidence>
<evidence type="ECO:0000313" key="3">
    <source>
        <dbReference type="Proteomes" id="UP000281468"/>
    </source>
</evidence>
<evidence type="ECO:0000256" key="1">
    <source>
        <dbReference type="SAM" id="MobiDB-lite"/>
    </source>
</evidence>
<dbReference type="Proteomes" id="UP000281468">
    <property type="component" value="Unassembled WGS sequence"/>
</dbReference>
<reference evidence="2 3" key="1">
    <citation type="journal article" date="2018" name="BMC Genomics">
        <title>Genomic evidence for intraspecific hybridization in a clonal and extremely halotolerant yeast.</title>
        <authorList>
            <person name="Gostincar C."/>
            <person name="Stajich J.E."/>
            <person name="Zupancic J."/>
            <person name="Zalar P."/>
            <person name="Gunde-Cimerman N."/>
        </authorList>
    </citation>
    <scope>NUCLEOTIDE SEQUENCE [LARGE SCALE GENOMIC DNA]</scope>
    <source>
        <strain evidence="2 3">EXF-171</strain>
    </source>
</reference>
<gene>
    <name evidence="2" type="ORF">D0862_04962</name>
</gene>
<proteinExistence type="predicted"/>
<dbReference type="VEuPathDB" id="FungiDB:BTJ68_05613"/>